<sequence length="141" mass="15443">MKNKIAKLKKLHLTVLGFCQIFIYLLMGELLSALIPLPAAIIGLIACCAACILLKQVPESLDIASRFLLKNMAIFFIPYVVTITLFWPALADYWLACLLALFISTLVTLAVTSLLSDKLIEAATKVSVKHSVNASTMDTDK</sequence>
<name>A0ABQ0MXR1_9GAMM</name>
<organism evidence="7 8">
    <name type="scientific">Colwellia marinimaniae</name>
    <dbReference type="NCBI Taxonomy" id="1513592"/>
    <lineage>
        <taxon>Bacteria</taxon>
        <taxon>Pseudomonadati</taxon>
        <taxon>Pseudomonadota</taxon>
        <taxon>Gammaproteobacteria</taxon>
        <taxon>Alteromonadales</taxon>
        <taxon>Colwelliaceae</taxon>
        <taxon>Colwellia</taxon>
    </lineage>
</organism>
<reference evidence="7 8" key="1">
    <citation type="submission" date="2017-06" db="EMBL/GenBank/DDBJ databases">
        <title>Whole Genome Sequences of Colwellia marinimaniae MTCD1.</title>
        <authorList>
            <person name="Kusumoto H."/>
            <person name="Inoue M."/>
            <person name="Tanikawa K."/>
            <person name="Maeji H."/>
            <person name="Cameron J.H."/>
            <person name="Bartlett D.H."/>
        </authorList>
    </citation>
    <scope>NUCLEOTIDE SEQUENCE [LARGE SCALE GENOMIC DNA]</scope>
    <source>
        <strain evidence="7 8">MTCD1</strain>
    </source>
</reference>
<dbReference type="InterPro" id="IPR005538">
    <property type="entry name" value="LrgA/CidA"/>
</dbReference>
<feature type="transmembrane region" description="Helical" evidence="6">
    <location>
        <begin position="93"/>
        <end position="115"/>
    </location>
</feature>
<dbReference type="RefSeq" id="WP_057179740.1">
    <property type="nucleotide sequence ID" value="NZ_BDQM01000026.1"/>
</dbReference>
<evidence type="ECO:0000256" key="6">
    <source>
        <dbReference type="SAM" id="Phobius"/>
    </source>
</evidence>
<evidence type="ECO:0000256" key="5">
    <source>
        <dbReference type="ARBA" id="ARBA00023136"/>
    </source>
</evidence>
<feature type="transmembrane region" description="Helical" evidence="6">
    <location>
        <begin position="67"/>
        <end position="87"/>
    </location>
</feature>
<proteinExistence type="predicted"/>
<gene>
    <name evidence="7" type="primary">cidA</name>
    <name evidence="7" type="ORF">MTCD1_02784</name>
</gene>
<evidence type="ECO:0000256" key="2">
    <source>
        <dbReference type="ARBA" id="ARBA00022475"/>
    </source>
</evidence>
<dbReference type="Pfam" id="PF03788">
    <property type="entry name" value="LrgA"/>
    <property type="match status" value="1"/>
</dbReference>
<evidence type="ECO:0000256" key="3">
    <source>
        <dbReference type="ARBA" id="ARBA00022692"/>
    </source>
</evidence>
<dbReference type="Proteomes" id="UP000197068">
    <property type="component" value="Unassembled WGS sequence"/>
</dbReference>
<keyword evidence="8" id="KW-1185">Reference proteome</keyword>
<evidence type="ECO:0000256" key="4">
    <source>
        <dbReference type="ARBA" id="ARBA00022989"/>
    </source>
</evidence>
<keyword evidence="5 6" id="KW-0472">Membrane</keyword>
<accession>A0ABQ0MXR1</accession>
<evidence type="ECO:0000256" key="1">
    <source>
        <dbReference type="ARBA" id="ARBA00004651"/>
    </source>
</evidence>
<keyword evidence="3 6" id="KW-0812">Transmembrane</keyword>
<comment type="caution">
    <text evidence="7">The sequence shown here is derived from an EMBL/GenBank/DDBJ whole genome shotgun (WGS) entry which is preliminary data.</text>
</comment>
<feature type="transmembrane region" description="Helical" evidence="6">
    <location>
        <begin position="12"/>
        <end position="27"/>
    </location>
</feature>
<protein>
    <submittedName>
        <fullName evidence="7">Holin-like protein CidA</fullName>
    </submittedName>
</protein>
<feature type="transmembrane region" description="Helical" evidence="6">
    <location>
        <begin position="33"/>
        <end position="55"/>
    </location>
</feature>
<dbReference type="PANTHER" id="PTHR33931:SF2">
    <property type="entry name" value="HOLIN-LIKE PROTEIN CIDA"/>
    <property type="match status" value="1"/>
</dbReference>
<dbReference type="PANTHER" id="PTHR33931">
    <property type="entry name" value="HOLIN-LIKE PROTEIN CIDA-RELATED"/>
    <property type="match status" value="1"/>
</dbReference>
<comment type="subcellular location">
    <subcellularLocation>
        <location evidence="1">Cell membrane</location>
        <topology evidence="1">Multi-pass membrane protein</topology>
    </subcellularLocation>
</comment>
<dbReference type="EMBL" id="BDQM01000026">
    <property type="protein sequence ID" value="GAW97158.1"/>
    <property type="molecule type" value="Genomic_DNA"/>
</dbReference>
<evidence type="ECO:0000313" key="8">
    <source>
        <dbReference type="Proteomes" id="UP000197068"/>
    </source>
</evidence>
<keyword evidence="4 6" id="KW-1133">Transmembrane helix</keyword>
<keyword evidence="2" id="KW-1003">Cell membrane</keyword>
<evidence type="ECO:0000313" key="7">
    <source>
        <dbReference type="EMBL" id="GAW97158.1"/>
    </source>
</evidence>